<dbReference type="Gene3D" id="3.40.50.2000">
    <property type="entry name" value="Glycogen Phosphorylase B"/>
    <property type="match status" value="2"/>
</dbReference>
<feature type="domain" description="Glycosyl transferase family 1" evidence="2">
    <location>
        <begin position="170"/>
        <end position="335"/>
    </location>
</feature>
<dbReference type="SUPFAM" id="SSF53756">
    <property type="entry name" value="UDP-Glycosyltransferase/glycogen phosphorylase"/>
    <property type="match status" value="1"/>
</dbReference>
<dbReference type="CDD" id="cd03801">
    <property type="entry name" value="GT4_PimA-like"/>
    <property type="match status" value="1"/>
</dbReference>
<comment type="caution">
    <text evidence="3">The sequence shown here is derived from an EMBL/GenBank/DDBJ whole genome shotgun (WGS) entry which is preliminary data.</text>
</comment>
<organism evidence="3 4">
    <name type="scientific">Chengkuizengella marina</name>
    <dbReference type="NCBI Taxonomy" id="2507566"/>
    <lineage>
        <taxon>Bacteria</taxon>
        <taxon>Bacillati</taxon>
        <taxon>Bacillota</taxon>
        <taxon>Bacilli</taxon>
        <taxon>Bacillales</taxon>
        <taxon>Paenibacillaceae</taxon>
        <taxon>Chengkuizengella</taxon>
    </lineage>
</organism>
<dbReference type="GO" id="GO:0016757">
    <property type="term" value="F:glycosyltransferase activity"/>
    <property type="evidence" value="ECO:0007669"/>
    <property type="project" value="InterPro"/>
</dbReference>
<dbReference type="RefSeq" id="WP_160646709.1">
    <property type="nucleotide sequence ID" value="NZ_SIJB01000028.1"/>
</dbReference>
<reference evidence="3 4" key="1">
    <citation type="submission" date="2019-01" db="EMBL/GenBank/DDBJ databases">
        <title>Chengkuizengella sp. nov., isolated from deep-sea sediment of East Pacific Ocean.</title>
        <authorList>
            <person name="Yang J."/>
            <person name="Lai Q."/>
            <person name="Shao Z."/>
        </authorList>
    </citation>
    <scope>NUCLEOTIDE SEQUENCE [LARGE SCALE GENOMIC DNA]</scope>
    <source>
        <strain evidence="3 4">YPA3-1-1</strain>
    </source>
</reference>
<dbReference type="InterPro" id="IPR001296">
    <property type="entry name" value="Glyco_trans_1"/>
</dbReference>
<gene>
    <name evidence="3" type="ORF">ERL59_13130</name>
</gene>
<dbReference type="Pfam" id="PF00534">
    <property type="entry name" value="Glycos_transf_1"/>
    <property type="match status" value="1"/>
</dbReference>
<evidence type="ECO:0000313" key="4">
    <source>
        <dbReference type="Proteomes" id="UP000448943"/>
    </source>
</evidence>
<dbReference type="PANTHER" id="PTHR46401:SF2">
    <property type="entry name" value="GLYCOSYLTRANSFERASE WBBK-RELATED"/>
    <property type="match status" value="1"/>
</dbReference>
<dbReference type="OrthoDB" id="158463at2"/>
<keyword evidence="4" id="KW-1185">Reference proteome</keyword>
<dbReference type="Proteomes" id="UP000448943">
    <property type="component" value="Unassembled WGS sequence"/>
</dbReference>
<evidence type="ECO:0000313" key="3">
    <source>
        <dbReference type="EMBL" id="NBI29902.1"/>
    </source>
</evidence>
<proteinExistence type="predicted"/>
<dbReference type="GO" id="GO:0009103">
    <property type="term" value="P:lipopolysaccharide biosynthetic process"/>
    <property type="evidence" value="ECO:0007669"/>
    <property type="project" value="TreeGrafter"/>
</dbReference>
<dbReference type="PANTHER" id="PTHR46401">
    <property type="entry name" value="GLYCOSYLTRANSFERASE WBBK-RELATED"/>
    <property type="match status" value="1"/>
</dbReference>
<sequence>MKLLVIWRLLTVGGVNAGWRNRAIFFKKHGIDIEFLYCKDLGGLHMMKDVAAVYVTKDEKEIHHLLEYNHYDAVIVVDTNQAYKWLSQTNSRRPILIEARTPEIIKLKRNLEGFDKVNPVKFVVPSEHQRRVLSILVKHNSPIEVIYNGVDTSFFRKLPEDQIDMMADPIVSNKKIVAYIGRLDQRKNWKQLLKIAKLVQSERDDIEFWVIGGDQSKDRIKFENQRDKQQLNEFIKWFPVIPYQQMPHLYAKIKQSGGCTIATTKGESFGNTFIEAMACGVPVVAPNVSSIPEIVVHKKTGYLFRENNIKEAAESIYTILDDPFLYEHLSNAAIQRVNNHFSISQCATKYIDMLHNVMKES</sequence>
<evidence type="ECO:0000256" key="1">
    <source>
        <dbReference type="ARBA" id="ARBA00022679"/>
    </source>
</evidence>
<name>A0A6N9Q510_9BACL</name>
<accession>A0A6N9Q510</accession>
<evidence type="ECO:0000259" key="2">
    <source>
        <dbReference type="Pfam" id="PF00534"/>
    </source>
</evidence>
<protein>
    <submittedName>
        <fullName evidence="3">Glycosyltransferase family 1 protein</fullName>
    </submittedName>
</protein>
<dbReference type="EMBL" id="SIJB01000028">
    <property type="protein sequence ID" value="NBI29902.1"/>
    <property type="molecule type" value="Genomic_DNA"/>
</dbReference>
<keyword evidence="1 3" id="KW-0808">Transferase</keyword>
<dbReference type="AlphaFoldDB" id="A0A6N9Q510"/>